<dbReference type="PANTHER" id="PTHR48049:SF60">
    <property type="entry name" value="UDP-GLYCOSYLTRANSFERASE 91B1"/>
    <property type="match status" value="1"/>
</dbReference>
<keyword evidence="3" id="KW-0808">Transferase</keyword>
<evidence type="ECO:0000313" key="4">
    <source>
        <dbReference type="EMBL" id="KAJ7964774.1"/>
    </source>
</evidence>
<gene>
    <name evidence="4" type="ORF">O6P43_014528</name>
</gene>
<dbReference type="GO" id="GO:0035251">
    <property type="term" value="F:UDP-glucosyltransferase activity"/>
    <property type="evidence" value="ECO:0007669"/>
    <property type="project" value="InterPro"/>
</dbReference>
<dbReference type="InterPro" id="IPR002213">
    <property type="entry name" value="UDP_glucos_trans"/>
</dbReference>
<proteinExistence type="inferred from homology"/>
<keyword evidence="2" id="KW-0328">Glycosyltransferase</keyword>
<keyword evidence="5" id="KW-1185">Reference proteome</keyword>
<reference evidence="4" key="1">
    <citation type="journal article" date="2023" name="Science">
        <title>Elucidation of the pathway for biosynthesis of saponin adjuvants from the soapbark tree.</title>
        <authorList>
            <person name="Reed J."/>
            <person name="Orme A."/>
            <person name="El-Demerdash A."/>
            <person name="Owen C."/>
            <person name="Martin L.B.B."/>
            <person name="Misra R.C."/>
            <person name="Kikuchi S."/>
            <person name="Rejzek M."/>
            <person name="Martin A.C."/>
            <person name="Harkess A."/>
            <person name="Leebens-Mack J."/>
            <person name="Louveau T."/>
            <person name="Stephenson M.J."/>
            <person name="Osbourn A."/>
        </authorList>
    </citation>
    <scope>NUCLEOTIDE SEQUENCE</scope>
    <source>
        <strain evidence="4">S10</strain>
    </source>
</reference>
<dbReference type="CDD" id="cd03784">
    <property type="entry name" value="GT1_Gtf-like"/>
    <property type="match status" value="1"/>
</dbReference>
<evidence type="ECO:0000256" key="2">
    <source>
        <dbReference type="ARBA" id="ARBA00022676"/>
    </source>
</evidence>
<dbReference type="InterPro" id="IPR050481">
    <property type="entry name" value="UDP-glycosyltransf_plant"/>
</dbReference>
<dbReference type="Gene3D" id="3.40.50.2000">
    <property type="entry name" value="Glycogen Phosphorylase B"/>
    <property type="match status" value="2"/>
</dbReference>
<accession>A0AAD7LV29</accession>
<dbReference type="Pfam" id="PF00201">
    <property type="entry name" value="UDPGT"/>
    <property type="match status" value="1"/>
</dbReference>
<protein>
    <submittedName>
        <fullName evidence="4">UDP-glycosyltransferase</fullName>
    </submittedName>
</protein>
<dbReference type="SUPFAM" id="SSF53756">
    <property type="entry name" value="UDP-Glycosyltransferase/glycogen phosphorylase"/>
    <property type="match status" value="1"/>
</dbReference>
<evidence type="ECO:0000313" key="5">
    <source>
        <dbReference type="Proteomes" id="UP001163823"/>
    </source>
</evidence>
<evidence type="ECO:0000256" key="3">
    <source>
        <dbReference type="ARBA" id="ARBA00022679"/>
    </source>
</evidence>
<dbReference type="AlphaFoldDB" id="A0AAD7LV29"/>
<dbReference type="PANTHER" id="PTHR48049">
    <property type="entry name" value="GLYCOSYLTRANSFERASE"/>
    <property type="match status" value="1"/>
</dbReference>
<dbReference type="FunFam" id="3.40.50.2000:FF:000037">
    <property type="entry name" value="Glycosyltransferase"/>
    <property type="match status" value="1"/>
</dbReference>
<dbReference type="Proteomes" id="UP001163823">
    <property type="component" value="Chromosome 6"/>
</dbReference>
<name>A0AAD7LV29_QUISA</name>
<comment type="similarity">
    <text evidence="1">Belongs to the UDP-glycosyltransferase family.</text>
</comment>
<dbReference type="KEGG" id="qsa:O6P43_014528"/>
<organism evidence="4 5">
    <name type="scientific">Quillaja saponaria</name>
    <name type="common">Soap bark tree</name>
    <dbReference type="NCBI Taxonomy" id="32244"/>
    <lineage>
        <taxon>Eukaryota</taxon>
        <taxon>Viridiplantae</taxon>
        <taxon>Streptophyta</taxon>
        <taxon>Embryophyta</taxon>
        <taxon>Tracheophyta</taxon>
        <taxon>Spermatophyta</taxon>
        <taxon>Magnoliopsida</taxon>
        <taxon>eudicotyledons</taxon>
        <taxon>Gunneridae</taxon>
        <taxon>Pentapetalae</taxon>
        <taxon>rosids</taxon>
        <taxon>fabids</taxon>
        <taxon>Fabales</taxon>
        <taxon>Quillajaceae</taxon>
        <taxon>Quillaja</taxon>
    </lineage>
</organism>
<dbReference type="EMBL" id="JARAOO010000006">
    <property type="protein sequence ID" value="KAJ7964774.1"/>
    <property type="molecule type" value="Genomic_DNA"/>
</dbReference>
<evidence type="ECO:0000256" key="1">
    <source>
        <dbReference type="ARBA" id="ARBA00009995"/>
    </source>
</evidence>
<sequence>MAKNDKQLHIAMFPWLAFGHILPYFESAKIIAEKGHIVTFISTPRNINRLPKFPPRLNPFLNLVGLPLLPKHKANLPENAESTMDIPSNKIPYLQMAYEGLQESLFELLKATSPNWIFYEFTAHFVPSIANTLQIPCAYFHICPAWNVCFFDTPKSQLKNPAVARTKPEDFFKPPKWVPFPSKIGLKYYEVMKMFQGSSSTENKETEPPATFNFDKAISGCDLFAFRSCPELESEWLNLLSELHNKPVLPVGLMPPSLQVRMVDDEDNNPVWLKIKSWLDKQGQGSVVYVAFGSEVKLTQEDLTELALGLELSGLPFLWALRKVQDSSADLPNEFEDRTKDRGLVCREWVPQLKILEHESVGAFFTHCGGGSVLEGLNFGHVLVTLPFIFDQSLYARVLEEKKLGIEIPRNDQDGSFTRSSVAKSLRLAMVDKEGSIYRENAKEMGLVVSDRDRHDRYIENFIEYLQNYNKAQYSSPEFTS</sequence>
<comment type="caution">
    <text evidence="4">The sequence shown here is derived from an EMBL/GenBank/DDBJ whole genome shotgun (WGS) entry which is preliminary data.</text>
</comment>